<proteinExistence type="predicted"/>
<keyword evidence="3" id="KW-1185">Reference proteome</keyword>
<dbReference type="PROSITE" id="PS51462">
    <property type="entry name" value="NUDIX"/>
    <property type="match status" value="1"/>
</dbReference>
<organism evidence="2 3">
    <name type="scientific">Pricia antarctica</name>
    <dbReference type="NCBI Taxonomy" id="641691"/>
    <lineage>
        <taxon>Bacteria</taxon>
        <taxon>Pseudomonadati</taxon>
        <taxon>Bacteroidota</taxon>
        <taxon>Flavobacteriia</taxon>
        <taxon>Flavobacteriales</taxon>
        <taxon>Flavobacteriaceae</taxon>
        <taxon>Pricia</taxon>
    </lineage>
</organism>
<dbReference type="Gene3D" id="3.90.79.10">
    <property type="entry name" value="Nucleoside Triphosphate Pyrophosphohydrolase"/>
    <property type="match status" value="1"/>
</dbReference>
<name>A0A1G7CV81_9FLAO</name>
<accession>A0A1G7CV81</accession>
<dbReference type="EMBL" id="FNAO01000005">
    <property type="protein sequence ID" value="SDE43219.1"/>
    <property type="molecule type" value="Genomic_DNA"/>
</dbReference>
<dbReference type="Proteomes" id="UP000199109">
    <property type="component" value="Unassembled WGS sequence"/>
</dbReference>
<evidence type="ECO:0000313" key="3">
    <source>
        <dbReference type="Proteomes" id="UP000199109"/>
    </source>
</evidence>
<dbReference type="SUPFAM" id="SSF55811">
    <property type="entry name" value="Nudix"/>
    <property type="match status" value="1"/>
</dbReference>
<reference evidence="2 3" key="1">
    <citation type="submission" date="2016-10" db="EMBL/GenBank/DDBJ databases">
        <authorList>
            <person name="de Groot N.N."/>
        </authorList>
    </citation>
    <scope>NUCLEOTIDE SEQUENCE [LARGE SCALE GENOMIC DNA]</scope>
    <source>
        <strain evidence="2 3">DSM 23421</strain>
    </source>
</reference>
<dbReference type="InterPro" id="IPR015797">
    <property type="entry name" value="NUDIX_hydrolase-like_dom_sf"/>
</dbReference>
<sequence length="164" mass="18312">MKIIIATTFLNPCPKTAQAFYYIALSQKYGSIIGASRWTVLGKKRGGCLVHSQREIEPHANLLQAAIRETQEETGIKAQGRFIPLTFLKQKSGKVIHAGALRGTFDTSKIKSNTFEMEWPPRSCNKKVFPEIDKATWLSIAEAQIKIVPGQQPFLIELEKLVNG</sequence>
<feature type="domain" description="Nudix hydrolase" evidence="1">
    <location>
        <begin position="1"/>
        <end position="160"/>
    </location>
</feature>
<protein>
    <submittedName>
        <fullName evidence="2">NUDIX domain-containing protein</fullName>
    </submittedName>
</protein>
<dbReference type="Pfam" id="PF00293">
    <property type="entry name" value="NUDIX"/>
    <property type="match status" value="1"/>
</dbReference>
<gene>
    <name evidence="2" type="ORF">SAMN05421636_10546</name>
</gene>
<dbReference type="InterPro" id="IPR000086">
    <property type="entry name" value="NUDIX_hydrolase_dom"/>
</dbReference>
<evidence type="ECO:0000259" key="1">
    <source>
        <dbReference type="PROSITE" id="PS51462"/>
    </source>
</evidence>
<dbReference type="STRING" id="641691.SAMN05421636_10546"/>
<dbReference type="AlphaFoldDB" id="A0A1G7CV81"/>
<evidence type="ECO:0000313" key="2">
    <source>
        <dbReference type="EMBL" id="SDE43219.1"/>
    </source>
</evidence>
<dbReference type="RefSeq" id="WP_217633313.1">
    <property type="nucleotide sequence ID" value="NZ_FNAO01000005.1"/>
</dbReference>